<sequence>MTIAPFSWSQATQQRHDFCLSIIKTLAQYQCRYTVNSQDIAIKSDASPVSIADIESERIFRDAVTREFASDSVQGEELGQTEPSQFNWVIDPIDGTRKFIRGIPTWGISIALEYRGHVVAAAICLPATGDVWSAVYQQGAFKNNQPIQVSEVAEINDAYITTSARKYFVEIGQQACYDAVHCQALHDPGFLDVYSFAMLCDGRIDGIVSCQDHWWDIAAATLILSESGGCYHFSSEQDRPDNGVNIFTNGKLRNQLSTLINTKEVQI</sequence>
<gene>
    <name evidence="6" type="ORF">ELS82_21330</name>
</gene>
<dbReference type="InterPro" id="IPR020583">
    <property type="entry name" value="Inositol_monoP_metal-BS"/>
</dbReference>
<dbReference type="OrthoDB" id="9785695at2"/>
<feature type="binding site" evidence="5">
    <location>
        <position position="93"/>
    </location>
    <ligand>
        <name>Mg(2+)</name>
        <dbReference type="ChEBI" id="CHEBI:18420"/>
        <label>2</label>
    </ligand>
</feature>
<dbReference type="SUPFAM" id="SSF56655">
    <property type="entry name" value="Carbohydrate phosphatase"/>
    <property type="match status" value="1"/>
</dbReference>
<dbReference type="Proteomes" id="UP000297753">
    <property type="component" value="Unassembled WGS sequence"/>
</dbReference>
<comment type="caution">
    <text evidence="6">The sequence shown here is derived from an EMBL/GenBank/DDBJ whole genome shotgun (WGS) entry which is preliminary data.</text>
</comment>
<keyword evidence="2 5" id="KW-0479">Metal-binding</keyword>
<evidence type="ECO:0000256" key="4">
    <source>
        <dbReference type="ARBA" id="ARBA00022842"/>
    </source>
</evidence>
<keyword evidence="3" id="KW-0378">Hydrolase</keyword>
<evidence type="ECO:0000256" key="3">
    <source>
        <dbReference type="ARBA" id="ARBA00022801"/>
    </source>
</evidence>
<evidence type="ECO:0000313" key="7">
    <source>
        <dbReference type="Proteomes" id="UP000297753"/>
    </source>
</evidence>
<feature type="binding site" evidence="5">
    <location>
        <position position="91"/>
    </location>
    <ligand>
        <name>Mg(2+)</name>
        <dbReference type="ChEBI" id="CHEBI:18420"/>
        <label>1</label>
        <note>catalytic</note>
    </ligand>
</feature>
<dbReference type="Gene3D" id="3.40.190.80">
    <property type="match status" value="1"/>
</dbReference>
<feature type="binding site" evidence="5">
    <location>
        <position position="216"/>
    </location>
    <ligand>
        <name>Mg(2+)</name>
        <dbReference type="ChEBI" id="CHEBI:18420"/>
        <label>1</label>
        <note>catalytic</note>
    </ligand>
</feature>
<dbReference type="InterPro" id="IPR000760">
    <property type="entry name" value="Inositol_monophosphatase-like"/>
</dbReference>
<accession>A0A4Y8WAK0</accession>
<dbReference type="Pfam" id="PF00459">
    <property type="entry name" value="Inositol_P"/>
    <property type="match status" value="1"/>
</dbReference>
<dbReference type="PROSITE" id="PS00629">
    <property type="entry name" value="IMP_1"/>
    <property type="match status" value="1"/>
</dbReference>
<evidence type="ECO:0000256" key="1">
    <source>
        <dbReference type="ARBA" id="ARBA00009759"/>
    </source>
</evidence>
<organism evidence="6 7">
    <name type="scientific">Vibrio ouci</name>
    <dbReference type="NCBI Taxonomy" id="2499078"/>
    <lineage>
        <taxon>Bacteria</taxon>
        <taxon>Pseudomonadati</taxon>
        <taxon>Pseudomonadota</taxon>
        <taxon>Gammaproteobacteria</taxon>
        <taxon>Vibrionales</taxon>
        <taxon>Vibrionaceae</taxon>
        <taxon>Vibrio</taxon>
    </lineage>
</organism>
<dbReference type="PANTHER" id="PTHR20854:SF4">
    <property type="entry name" value="INOSITOL-1-MONOPHOSPHATASE-RELATED"/>
    <property type="match status" value="1"/>
</dbReference>
<proteinExistence type="inferred from homology"/>
<comment type="similarity">
    <text evidence="1">Belongs to the inositol monophosphatase superfamily.</text>
</comment>
<evidence type="ECO:0000256" key="2">
    <source>
        <dbReference type="ARBA" id="ARBA00022723"/>
    </source>
</evidence>
<reference evidence="6 7" key="1">
    <citation type="submission" date="2019-01" db="EMBL/GenBank/DDBJ databases">
        <title>Vibrio BEI176 sp. nov, a marine bacterium isolated from China: eastern marignal seas.</title>
        <authorList>
            <person name="Li B."/>
        </authorList>
    </citation>
    <scope>NUCLEOTIDE SEQUENCE [LARGE SCALE GENOMIC DNA]</scope>
    <source>
        <strain evidence="6 7">BEI176</strain>
    </source>
</reference>
<dbReference type="GO" id="GO:0046872">
    <property type="term" value="F:metal ion binding"/>
    <property type="evidence" value="ECO:0007669"/>
    <property type="project" value="UniProtKB-KW"/>
</dbReference>
<dbReference type="GO" id="GO:0007165">
    <property type="term" value="P:signal transduction"/>
    <property type="evidence" value="ECO:0007669"/>
    <property type="project" value="TreeGrafter"/>
</dbReference>
<dbReference type="GO" id="GO:0008934">
    <property type="term" value="F:inositol monophosphate 1-phosphatase activity"/>
    <property type="evidence" value="ECO:0007669"/>
    <property type="project" value="TreeGrafter"/>
</dbReference>
<dbReference type="PANTHER" id="PTHR20854">
    <property type="entry name" value="INOSITOL MONOPHOSPHATASE"/>
    <property type="match status" value="1"/>
</dbReference>
<dbReference type="EMBL" id="SATR01000055">
    <property type="protein sequence ID" value="TFH89595.1"/>
    <property type="molecule type" value="Genomic_DNA"/>
</dbReference>
<dbReference type="PRINTS" id="PR00377">
    <property type="entry name" value="IMPHPHTASES"/>
</dbReference>
<keyword evidence="7" id="KW-1185">Reference proteome</keyword>
<dbReference type="GO" id="GO:0006020">
    <property type="term" value="P:inositol metabolic process"/>
    <property type="evidence" value="ECO:0007669"/>
    <property type="project" value="TreeGrafter"/>
</dbReference>
<evidence type="ECO:0000313" key="6">
    <source>
        <dbReference type="EMBL" id="TFH89595.1"/>
    </source>
</evidence>
<keyword evidence="4 5" id="KW-0460">Magnesium</keyword>
<dbReference type="Gene3D" id="3.30.540.10">
    <property type="entry name" value="Fructose-1,6-Bisphosphatase, subunit A, domain 1"/>
    <property type="match status" value="1"/>
</dbReference>
<dbReference type="AlphaFoldDB" id="A0A4Y8WAK0"/>
<feature type="binding site" evidence="5">
    <location>
        <position position="94"/>
    </location>
    <ligand>
        <name>Mg(2+)</name>
        <dbReference type="ChEBI" id="CHEBI:18420"/>
        <label>1</label>
        <note>catalytic</note>
    </ligand>
</feature>
<dbReference type="PROSITE" id="PS00630">
    <property type="entry name" value="IMP_2"/>
    <property type="match status" value="1"/>
</dbReference>
<feature type="binding site" evidence="5">
    <location>
        <position position="76"/>
    </location>
    <ligand>
        <name>Mg(2+)</name>
        <dbReference type="ChEBI" id="CHEBI:18420"/>
        <label>1</label>
        <note>catalytic</note>
    </ligand>
</feature>
<dbReference type="GO" id="GO:0046854">
    <property type="term" value="P:phosphatidylinositol phosphate biosynthetic process"/>
    <property type="evidence" value="ECO:0007669"/>
    <property type="project" value="InterPro"/>
</dbReference>
<name>A0A4Y8WAK0_9VIBR</name>
<evidence type="ECO:0000256" key="5">
    <source>
        <dbReference type="PIRSR" id="PIRSR600760-2"/>
    </source>
</evidence>
<comment type="cofactor">
    <cofactor evidence="5">
        <name>Mg(2+)</name>
        <dbReference type="ChEBI" id="CHEBI:18420"/>
    </cofactor>
</comment>
<protein>
    <submittedName>
        <fullName evidence="6">Inositol monophosphatase</fullName>
    </submittedName>
</protein>
<dbReference type="InterPro" id="IPR020550">
    <property type="entry name" value="Inositol_monophosphatase_CS"/>
</dbReference>